<organism evidence="4 5">
    <name type="scientific">Jatrophihabitans endophyticus</name>
    <dbReference type="NCBI Taxonomy" id="1206085"/>
    <lineage>
        <taxon>Bacteria</taxon>
        <taxon>Bacillati</taxon>
        <taxon>Actinomycetota</taxon>
        <taxon>Actinomycetes</taxon>
        <taxon>Jatrophihabitantales</taxon>
        <taxon>Jatrophihabitantaceae</taxon>
        <taxon>Jatrophihabitans</taxon>
    </lineage>
</organism>
<evidence type="ECO:0000256" key="2">
    <source>
        <dbReference type="ARBA" id="ARBA00022795"/>
    </source>
</evidence>
<name>A0A1M5IG05_9ACTN</name>
<dbReference type="Pfam" id="PF03963">
    <property type="entry name" value="FlgD"/>
    <property type="match status" value="1"/>
</dbReference>
<keyword evidence="2" id="KW-1005">Bacterial flagellum biogenesis</keyword>
<keyword evidence="4" id="KW-0282">Flagellum</keyword>
<gene>
    <name evidence="4" type="ORF">SAMN05443575_1879</name>
</gene>
<accession>A0A1M5IG05</accession>
<evidence type="ECO:0000313" key="5">
    <source>
        <dbReference type="Proteomes" id="UP000186132"/>
    </source>
</evidence>
<dbReference type="RefSeq" id="WP_084180933.1">
    <property type="nucleotide sequence ID" value="NZ_FQVU01000002.1"/>
</dbReference>
<dbReference type="AlphaFoldDB" id="A0A1M5IG05"/>
<protein>
    <submittedName>
        <fullName evidence="4">Flagellar basal-body rod modification protein FlgD</fullName>
    </submittedName>
</protein>
<dbReference type="GO" id="GO:0044781">
    <property type="term" value="P:bacterial-type flagellum organization"/>
    <property type="evidence" value="ECO:0007669"/>
    <property type="project" value="UniProtKB-KW"/>
</dbReference>
<feature type="compositionally biased region" description="Low complexity" evidence="3">
    <location>
        <begin position="23"/>
        <end position="54"/>
    </location>
</feature>
<proteinExistence type="inferred from homology"/>
<dbReference type="InterPro" id="IPR005648">
    <property type="entry name" value="FlgD"/>
</dbReference>
<dbReference type="STRING" id="1206085.SAMN05443575_1879"/>
<dbReference type="OrthoDB" id="9785233at2"/>
<feature type="region of interest" description="Disordered" evidence="3">
    <location>
        <begin position="22"/>
        <end position="56"/>
    </location>
</feature>
<evidence type="ECO:0000256" key="3">
    <source>
        <dbReference type="SAM" id="MobiDB-lite"/>
    </source>
</evidence>
<keyword evidence="4" id="KW-0969">Cilium</keyword>
<keyword evidence="5" id="KW-1185">Reference proteome</keyword>
<comment type="similarity">
    <text evidence="1">Belongs to the FlgD family.</text>
</comment>
<sequence>MTDPIAGVAATTSTPVYRTAAVTGTTGSTSGTTGTSSSSSTGTSTTGSSSSSSSNSLLDPQAFLQLLVAQLKYQDPTNPTDTSSFMNQTAMLSQVQTMGTMSTTLSSLNSAQQVQSATSMIGKQVTYTDATGAKVSGIAQSANFASTGATLQVGGVTVAMSSIVSVASPTTTS</sequence>
<evidence type="ECO:0000313" key="4">
    <source>
        <dbReference type="EMBL" id="SHG27166.1"/>
    </source>
</evidence>
<dbReference type="Proteomes" id="UP000186132">
    <property type="component" value="Unassembled WGS sequence"/>
</dbReference>
<reference evidence="5" key="1">
    <citation type="submission" date="2016-11" db="EMBL/GenBank/DDBJ databases">
        <authorList>
            <person name="Varghese N."/>
            <person name="Submissions S."/>
        </authorList>
    </citation>
    <scope>NUCLEOTIDE SEQUENCE [LARGE SCALE GENOMIC DNA]</scope>
    <source>
        <strain evidence="5">DSM 45627</strain>
    </source>
</reference>
<keyword evidence="4" id="KW-0966">Cell projection</keyword>
<evidence type="ECO:0000256" key="1">
    <source>
        <dbReference type="ARBA" id="ARBA00010577"/>
    </source>
</evidence>
<dbReference type="EMBL" id="FQVU01000002">
    <property type="protein sequence ID" value="SHG27166.1"/>
    <property type="molecule type" value="Genomic_DNA"/>
</dbReference>